<dbReference type="PANTHER" id="PTHR34294">
    <property type="entry name" value="TRANSCRIPTIONAL REGULATOR-RELATED"/>
    <property type="match status" value="1"/>
</dbReference>
<feature type="region of interest" description="Disordered" evidence="5">
    <location>
        <begin position="327"/>
        <end position="346"/>
    </location>
</feature>
<evidence type="ECO:0000259" key="6">
    <source>
        <dbReference type="Pfam" id="PF04198"/>
    </source>
</evidence>
<evidence type="ECO:0000313" key="9">
    <source>
        <dbReference type="Proteomes" id="UP001332192"/>
    </source>
</evidence>
<protein>
    <submittedName>
        <fullName evidence="8">Sugar-binding transcriptional regulator</fullName>
    </submittedName>
</protein>
<evidence type="ECO:0000256" key="4">
    <source>
        <dbReference type="ARBA" id="ARBA00023163"/>
    </source>
</evidence>
<dbReference type="Gene3D" id="1.10.10.10">
    <property type="entry name" value="Winged helix-like DNA-binding domain superfamily/Winged helix DNA-binding domain"/>
    <property type="match status" value="1"/>
</dbReference>
<keyword evidence="2" id="KW-0805">Transcription regulation</keyword>
<dbReference type="InterPro" id="IPR036388">
    <property type="entry name" value="WH-like_DNA-bd_sf"/>
</dbReference>
<evidence type="ECO:0000256" key="5">
    <source>
        <dbReference type="SAM" id="MobiDB-lite"/>
    </source>
</evidence>
<reference evidence="8 9" key="1">
    <citation type="journal article" date="2024" name="Front. Microbiol.">
        <title>Novel thermophilic genera Geochorda gen. nov. and Carboxydochorda gen. nov. from the deep terrestrial subsurface reveal the ecophysiological diversity in the class Limnochordia.</title>
        <authorList>
            <person name="Karnachuk O.V."/>
            <person name="Lukina A.P."/>
            <person name="Avakyan M.R."/>
            <person name="Kadnikov V.V."/>
            <person name="Begmatov S."/>
            <person name="Beletsky A.V."/>
            <person name="Vlasova K.G."/>
            <person name="Novikov A.A."/>
            <person name="Shcherbakova V.A."/>
            <person name="Mardanov A.V."/>
            <person name="Ravin N.V."/>
        </authorList>
    </citation>
    <scope>NUCLEOTIDE SEQUENCE [LARGE SCALE GENOMIC DNA]</scope>
    <source>
        <strain evidence="8 9">L945</strain>
    </source>
</reference>
<name>A0ABZ1C1F0_9FIRM</name>
<evidence type="ECO:0000256" key="1">
    <source>
        <dbReference type="ARBA" id="ARBA00010466"/>
    </source>
</evidence>
<gene>
    <name evidence="8" type="ORF">U7230_06660</name>
</gene>
<keyword evidence="4" id="KW-0804">Transcription</keyword>
<keyword evidence="9" id="KW-1185">Reference proteome</keyword>
<dbReference type="InterPro" id="IPR051054">
    <property type="entry name" value="SorC_transcr_regulators"/>
</dbReference>
<sequence length="346" mass="37830">MKRTRPARGSDDEVHLMVRCAELYYYGQRTQAEVALELGITRLRVNQLLRRARDEGIVRIAVVDPRRTTADVATALATRFGLREAVVVRSSAMDANAVAIDLARAAAEWLRGRLSGPSVVGIGWGQAVATTVRHLAVNPQPSRHAEAWAVPLLGALGDSRPEFRSNDLARDFAAAFLGQWQPLDLPFLVERPEVREALLRDRVMQPVMALWERLDLAIVGIGYSIARSPLLRTPYFDKSDIMEMERLGIVGDVLSRFFDAQGAVPPLPFYSRLIGIDLSLLRRGPVVVGIAGGLEKTASILGALRGRHVDVLVTDERTARAILEEPGVLPATSPNRPAGTSAVDGR</sequence>
<keyword evidence="3" id="KW-0238">DNA-binding</keyword>
<evidence type="ECO:0000256" key="2">
    <source>
        <dbReference type="ARBA" id="ARBA00023015"/>
    </source>
</evidence>
<dbReference type="InterPro" id="IPR013324">
    <property type="entry name" value="RNA_pol_sigma_r3/r4-like"/>
</dbReference>
<proteinExistence type="inferred from homology"/>
<dbReference type="Gene3D" id="3.40.50.1360">
    <property type="match status" value="1"/>
</dbReference>
<dbReference type="EMBL" id="CP141615">
    <property type="protein sequence ID" value="WRP18675.1"/>
    <property type="molecule type" value="Genomic_DNA"/>
</dbReference>
<dbReference type="Pfam" id="PF04198">
    <property type="entry name" value="Sugar-bind"/>
    <property type="match status" value="1"/>
</dbReference>
<dbReference type="InterPro" id="IPR037171">
    <property type="entry name" value="NagB/RpiA_transferase-like"/>
</dbReference>
<dbReference type="InterPro" id="IPR007324">
    <property type="entry name" value="Sugar-bd_dom_put"/>
</dbReference>
<dbReference type="InterPro" id="IPR007630">
    <property type="entry name" value="RNA_pol_sigma70_r4"/>
</dbReference>
<organism evidence="8 9">
    <name type="scientific">Carboxydichorda subterranea</name>
    <dbReference type="NCBI Taxonomy" id="3109565"/>
    <lineage>
        <taxon>Bacteria</taxon>
        <taxon>Bacillati</taxon>
        <taxon>Bacillota</taxon>
        <taxon>Limnochordia</taxon>
        <taxon>Limnochordales</taxon>
        <taxon>Geochordaceae</taxon>
        <taxon>Carboxydichorda</taxon>
    </lineage>
</organism>
<dbReference type="SUPFAM" id="SSF88659">
    <property type="entry name" value="Sigma3 and sigma4 domains of RNA polymerase sigma factors"/>
    <property type="match status" value="1"/>
</dbReference>
<evidence type="ECO:0000313" key="8">
    <source>
        <dbReference type="EMBL" id="WRP18675.1"/>
    </source>
</evidence>
<dbReference type="Proteomes" id="UP001332192">
    <property type="component" value="Chromosome"/>
</dbReference>
<dbReference type="SUPFAM" id="SSF100950">
    <property type="entry name" value="NagB/RpiA/CoA transferase-like"/>
    <property type="match status" value="1"/>
</dbReference>
<evidence type="ECO:0000256" key="3">
    <source>
        <dbReference type="ARBA" id="ARBA00023125"/>
    </source>
</evidence>
<feature type="domain" description="Sugar-binding" evidence="6">
    <location>
        <begin position="69"/>
        <end position="324"/>
    </location>
</feature>
<dbReference type="Pfam" id="PF04545">
    <property type="entry name" value="Sigma70_r4"/>
    <property type="match status" value="1"/>
</dbReference>
<dbReference type="RefSeq" id="WP_324717948.1">
    <property type="nucleotide sequence ID" value="NZ_CP141615.1"/>
</dbReference>
<feature type="domain" description="RNA polymerase sigma-70 region 4" evidence="7">
    <location>
        <begin position="22"/>
        <end position="54"/>
    </location>
</feature>
<comment type="similarity">
    <text evidence="1">Belongs to the SorC transcriptional regulatory family.</text>
</comment>
<dbReference type="PANTHER" id="PTHR34294:SF1">
    <property type="entry name" value="TRANSCRIPTIONAL REGULATOR LSRR"/>
    <property type="match status" value="1"/>
</dbReference>
<accession>A0ABZ1C1F0</accession>
<evidence type="ECO:0000259" key="7">
    <source>
        <dbReference type="Pfam" id="PF04545"/>
    </source>
</evidence>